<keyword evidence="2" id="KW-1185">Reference proteome</keyword>
<dbReference type="AlphaFoldDB" id="A0A6V6ZA93"/>
<name>A0A6V6ZA93_9FLAO</name>
<reference evidence="1 2" key="1">
    <citation type="submission" date="2020-06" db="EMBL/GenBank/DDBJ databases">
        <authorList>
            <person name="Criscuolo A."/>
        </authorList>
    </citation>
    <scope>NUCLEOTIDE SEQUENCE [LARGE SCALE GENOMIC DNA]</scope>
    <source>
        <strain evidence="2">CIP 110025</strain>
    </source>
</reference>
<proteinExistence type="predicted"/>
<protein>
    <submittedName>
        <fullName evidence="1">Uncharacterized protein</fullName>
    </submittedName>
</protein>
<sequence length="59" mass="6949">MENEFQTNEPLYQSLIQIMKKVNEIAVEQNLPLRFYVDQAGQHDPNVNYIMLDKSSCFL</sequence>
<dbReference type="Proteomes" id="UP000556700">
    <property type="component" value="Unassembled WGS sequence"/>
</dbReference>
<comment type="caution">
    <text evidence="1">The sequence shown here is derived from an EMBL/GenBank/DDBJ whole genome shotgun (WGS) entry which is preliminary data.</text>
</comment>
<accession>A0A6V6ZA93</accession>
<gene>
    <name evidence="1" type="ORF">FLACHUCJ7_03499</name>
</gene>
<evidence type="ECO:0000313" key="2">
    <source>
        <dbReference type="Proteomes" id="UP000556700"/>
    </source>
</evidence>
<dbReference type="EMBL" id="CAIJDO010000210">
    <property type="protein sequence ID" value="CAD0007852.1"/>
    <property type="molecule type" value="Genomic_DNA"/>
</dbReference>
<organism evidence="1 2">
    <name type="scientific">Flavobacterium chungangense</name>
    <dbReference type="NCBI Taxonomy" id="554283"/>
    <lineage>
        <taxon>Bacteria</taxon>
        <taxon>Pseudomonadati</taxon>
        <taxon>Bacteroidota</taxon>
        <taxon>Flavobacteriia</taxon>
        <taxon>Flavobacteriales</taxon>
        <taxon>Flavobacteriaceae</taxon>
        <taxon>Flavobacterium</taxon>
    </lineage>
</organism>
<evidence type="ECO:0000313" key="1">
    <source>
        <dbReference type="EMBL" id="CAD0007852.1"/>
    </source>
</evidence>